<organism evidence="10 11">
    <name type="scientific">Candidatus Weimeria bifida</name>
    <dbReference type="NCBI Taxonomy" id="2599074"/>
    <lineage>
        <taxon>Bacteria</taxon>
        <taxon>Bacillati</taxon>
        <taxon>Bacillota</taxon>
        <taxon>Clostridia</taxon>
        <taxon>Lachnospirales</taxon>
        <taxon>Lachnospiraceae</taxon>
        <taxon>Candidatus Weimeria</taxon>
    </lineage>
</organism>
<keyword evidence="6" id="KW-0274">FAD</keyword>
<gene>
    <name evidence="10" type="ORF">FRC54_06635</name>
</gene>
<keyword evidence="8" id="KW-0479">Metal-binding</keyword>
<name>A0A6N7IZ52_9FIRM</name>
<dbReference type="InterPro" id="IPR003171">
    <property type="entry name" value="Mehydrof_redctse-like"/>
</dbReference>
<dbReference type="SUPFAM" id="SSF82282">
    <property type="entry name" value="Homocysteine S-methyltransferase"/>
    <property type="match status" value="1"/>
</dbReference>
<evidence type="ECO:0000256" key="8">
    <source>
        <dbReference type="PROSITE-ProRule" id="PRU00333"/>
    </source>
</evidence>
<evidence type="ECO:0000256" key="6">
    <source>
        <dbReference type="ARBA" id="ARBA00022827"/>
    </source>
</evidence>
<dbReference type="GO" id="GO:0035999">
    <property type="term" value="P:tetrahydrofolate interconversion"/>
    <property type="evidence" value="ECO:0007669"/>
    <property type="project" value="UniProtKB-UniPathway"/>
</dbReference>
<dbReference type="InterPro" id="IPR003726">
    <property type="entry name" value="HCY_dom"/>
</dbReference>
<keyword evidence="4" id="KW-0285">Flavoprotein</keyword>
<dbReference type="Pfam" id="PF02219">
    <property type="entry name" value="MTHFR"/>
    <property type="match status" value="1"/>
</dbReference>
<keyword evidence="3 8" id="KW-0489">Methyltransferase</keyword>
<proteinExistence type="predicted"/>
<comment type="cofactor">
    <cofactor evidence="1">
        <name>FAD</name>
        <dbReference type="ChEBI" id="CHEBI:57692"/>
    </cofactor>
</comment>
<keyword evidence="5 8" id="KW-0808">Transferase</keyword>
<evidence type="ECO:0000256" key="1">
    <source>
        <dbReference type="ARBA" id="ARBA00001974"/>
    </source>
</evidence>
<dbReference type="PANTHER" id="PTHR11103:SF18">
    <property type="entry name" value="SLR1189 PROTEIN"/>
    <property type="match status" value="1"/>
</dbReference>
<evidence type="ECO:0000256" key="5">
    <source>
        <dbReference type="ARBA" id="ARBA00022679"/>
    </source>
</evidence>
<dbReference type="GO" id="GO:0046872">
    <property type="term" value="F:metal ion binding"/>
    <property type="evidence" value="ECO:0007669"/>
    <property type="project" value="UniProtKB-KW"/>
</dbReference>
<comment type="cofactor">
    <cofactor evidence="8">
        <name>Zn(2+)</name>
        <dbReference type="ChEBI" id="CHEBI:29105"/>
    </cofactor>
</comment>
<dbReference type="Pfam" id="PF02574">
    <property type="entry name" value="S-methyl_trans"/>
    <property type="match status" value="1"/>
</dbReference>
<accession>A0A6N7IZ52</accession>
<dbReference type="AlphaFoldDB" id="A0A6N7IZ52"/>
<dbReference type="InterPro" id="IPR029041">
    <property type="entry name" value="FAD-linked_oxidoreductase-like"/>
</dbReference>
<keyword evidence="7 10" id="KW-0560">Oxidoreductase</keyword>
<dbReference type="PROSITE" id="PS50970">
    <property type="entry name" value="HCY"/>
    <property type="match status" value="1"/>
</dbReference>
<dbReference type="EMBL" id="VOGC01000006">
    <property type="protein sequence ID" value="MQN01584.1"/>
    <property type="molecule type" value="Genomic_DNA"/>
</dbReference>
<dbReference type="SUPFAM" id="SSF51730">
    <property type="entry name" value="FAD-linked oxidoreductase"/>
    <property type="match status" value="1"/>
</dbReference>
<dbReference type="UniPathway" id="UPA00193"/>
<protein>
    <submittedName>
        <fullName evidence="10">Bifunctional homocysteine S-methyltransferase/methylenetetrahydrofolate reductase</fullName>
        <ecNumber evidence="10">1.5.1.20</ecNumber>
        <ecNumber evidence="10">2.1.1.10</ecNumber>
    </submittedName>
</protein>
<evidence type="ECO:0000259" key="9">
    <source>
        <dbReference type="PROSITE" id="PS50970"/>
    </source>
</evidence>
<dbReference type="GO" id="GO:0008168">
    <property type="term" value="F:methyltransferase activity"/>
    <property type="evidence" value="ECO:0007669"/>
    <property type="project" value="UniProtKB-UniRule"/>
</dbReference>
<keyword evidence="8" id="KW-0862">Zinc</keyword>
<dbReference type="GO" id="GO:0032259">
    <property type="term" value="P:methylation"/>
    <property type="evidence" value="ECO:0007669"/>
    <property type="project" value="UniProtKB-KW"/>
</dbReference>
<feature type="binding site" evidence="8">
    <location>
        <position position="267"/>
    </location>
    <ligand>
        <name>Zn(2+)</name>
        <dbReference type="ChEBI" id="CHEBI:29105"/>
    </ligand>
</feature>
<sequence>MSKISDLAQQQIILADGAMGTYYQSLYPDDENIVEMAVLDNPDRIKNIHKSYIDAGAVLIRTDSFACVGPFIESDELKAEIASKSYELAREAAKESGRDVIVAADIGTLFDPAMEGHILSDIKPVLDAFLAAGADVFDFETQTQTEGLSEIFSYIKEKNPKAQIIVTFSVNKNGMTTGGLSADNIMQFGASEENIDAFGFNCGVGASHMADIIKKVSFYTDKPFMVLPNAGYPYNLRGRQIFSGDSSFFTEKMKDIVSSGADIIGGCCGTTPEFIKKLGETFSGKKSGERKIVEAFDKKTRTFSSFYKKLVNDEKPIVVELDPPFGSDITKVMNSARTLSKADVDIITLSDSPMGRSRMDPMLLGAMMQKETGTDVMPHVACRDRNLIGLRGCLLGSYAAGLRHFLMITGDPVPAADRSQVTSVFDYNSIRFMNMAKLLNEDDFSADRIVYGGALNYHGRNAEAIARRMKLKMEQGCSFFLTQPVYGDDDIERLSLLKKMTGAKIIAGIMPLVSYKNATFMANEMPGIHVPESIVNLYSPDMSREEAEKVAVSVSLDIADKMREMTDGYYFMVPFNRVKLICDIIKQIRK</sequence>
<evidence type="ECO:0000256" key="3">
    <source>
        <dbReference type="ARBA" id="ARBA00022603"/>
    </source>
</evidence>
<dbReference type="InterPro" id="IPR036589">
    <property type="entry name" value="HCY_dom_sf"/>
</dbReference>
<feature type="domain" description="Hcy-binding" evidence="9">
    <location>
        <begin position="1"/>
        <end position="282"/>
    </location>
</feature>
<dbReference type="GO" id="GO:0006555">
    <property type="term" value="P:methionine metabolic process"/>
    <property type="evidence" value="ECO:0007669"/>
    <property type="project" value="InterPro"/>
</dbReference>
<keyword evidence="11" id="KW-1185">Reference proteome</keyword>
<dbReference type="Gene3D" id="3.20.20.220">
    <property type="match status" value="1"/>
</dbReference>
<evidence type="ECO:0000256" key="2">
    <source>
        <dbReference type="ARBA" id="ARBA00004777"/>
    </source>
</evidence>
<evidence type="ECO:0000256" key="7">
    <source>
        <dbReference type="ARBA" id="ARBA00023002"/>
    </source>
</evidence>
<feature type="binding site" evidence="8">
    <location>
        <position position="268"/>
    </location>
    <ligand>
        <name>Zn(2+)</name>
        <dbReference type="ChEBI" id="CHEBI:29105"/>
    </ligand>
</feature>
<evidence type="ECO:0000313" key="10">
    <source>
        <dbReference type="EMBL" id="MQN01584.1"/>
    </source>
</evidence>
<comment type="caution">
    <text evidence="10">The sequence shown here is derived from an EMBL/GenBank/DDBJ whole genome shotgun (WGS) entry which is preliminary data.</text>
</comment>
<dbReference type="EC" id="2.1.1.10" evidence="10"/>
<dbReference type="NCBIfam" id="NF006396">
    <property type="entry name" value="PRK08645.1"/>
    <property type="match status" value="1"/>
</dbReference>
<comment type="pathway">
    <text evidence="2">One-carbon metabolism; tetrahydrofolate interconversion.</text>
</comment>
<reference evidence="10" key="1">
    <citation type="journal article" date="2020" name="Appl. Environ. Microbiol.">
        <title>Medium-Chain Fatty Acid Synthesis by 'Candidatus Weimeria bifida' gen. nov., sp. nov., and 'Candidatus Pseudoramibacter fermentans' sp. nov.</title>
        <authorList>
            <person name="Scarborough M.J."/>
            <person name="Myers K.S."/>
            <person name="Donohue T.J."/>
            <person name="Noguera D.R."/>
        </authorList>
    </citation>
    <scope>NUCLEOTIDE SEQUENCE</scope>
    <source>
        <strain evidence="10">LCO1.1</strain>
    </source>
</reference>
<dbReference type="EC" id="1.5.1.20" evidence="10"/>
<evidence type="ECO:0000256" key="4">
    <source>
        <dbReference type="ARBA" id="ARBA00022630"/>
    </source>
</evidence>
<dbReference type="Gene3D" id="3.20.20.330">
    <property type="entry name" value="Homocysteine-binding-like domain"/>
    <property type="match status" value="1"/>
</dbReference>
<dbReference type="PANTHER" id="PTHR11103">
    <property type="entry name" value="SLR1189 PROTEIN"/>
    <property type="match status" value="1"/>
</dbReference>
<dbReference type="GO" id="GO:0004489">
    <property type="term" value="F:methylenetetrahydrofolate reductase [NAD(P)H] activity"/>
    <property type="evidence" value="ECO:0007669"/>
    <property type="project" value="UniProtKB-EC"/>
</dbReference>
<feature type="binding site" evidence="8">
    <location>
        <position position="202"/>
    </location>
    <ligand>
        <name>Zn(2+)</name>
        <dbReference type="ChEBI" id="CHEBI:29105"/>
    </ligand>
</feature>
<evidence type="ECO:0000313" key="11">
    <source>
        <dbReference type="Proteomes" id="UP000460257"/>
    </source>
</evidence>
<dbReference type="Proteomes" id="UP000460257">
    <property type="component" value="Unassembled WGS sequence"/>
</dbReference>
<dbReference type="CDD" id="cd00537">
    <property type="entry name" value="MTHFR"/>
    <property type="match status" value="1"/>
</dbReference>